<feature type="transmembrane region" description="Helical" evidence="1">
    <location>
        <begin position="118"/>
        <end position="137"/>
    </location>
</feature>
<accession>A0A811PXZ8</accession>
<dbReference type="EMBL" id="CAJGYO010000007">
    <property type="protein sequence ID" value="CAD6247583.1"/>
    <property type="molecule type" value="Genomic_DNA"/>
</dbReference>
<keyword evidence="3" id="KW-1185">Reference proteome</keyword>
<evidence type="ECO:0000256" key="1">
    <source>
        <dbReference type="SAM" id="Phobius"/>
    </source>
</evidence>
<dbReference type="InterPro" id="IPR045501">
    <property type="entry name" value="DUF6490"/>
</dbReference>
<organism evidence="2 3">
    <name type="scientific">Miscanthus lutarioriparius</name>
    <dbReference type="NCBI Taxonomy" id="422564"/>
    <lineage>
        <taxon>Eukaryota</taxon>
        <taxon>Viridiplantae</taxon>
        <taxon>Streptophyta</taxon>
        <taxon>Embryophyta</taxon>
        <taxon>Tracheophyta</taxon>
        <taxon>Spermatophyta</taxon>
        <taxon>Magnoliopsida</taxon>
        <taxon>Liliopsida</taxon>
        <taxon>Poales</taxon>
        <taxon>Poaceae</taxon>
        <taxon>PACMAD clade</taxon>
        <taxon>Panicoideae</taxon>
        <taxon>Andropogonodae</taxon>
        <taxon>Andropogoneae</taxon>
        <taxon>Saccharinae</taxon>
        <taxon>Miscanthus</taxon>
    </lineage>
</organism>
<evidence type="ECO:0000313" key="2">
    <source>
        <dbReference type="EMBL" id="CAD6247583.1"/>
    </source>
</evidence>
<protein>
    <submittedName>
        <fullName evidence="2">Uncharacterized protein</fullName>
    </submittedName>
</protein>
<feature type="transmembrane region" description="Helical" evidence="1">
    <location>
        <begin position="29"/>
        <end position="48"/>
    </location>
</feature>
<feature type="transmembrane region" description="Helical" evidence="1">
    <location>
        <begin position="89"/>
        <end position="106"/>
    </location>
</feature>
<sequence>MADPQHHAELGQERLREVRQRQVDRGGSSWLTLVGWTFLTFNSFMALYRSGDDFWAIALVSFSYIDLVFLFCYLRWYEREPGSPRRHRIKVAVWLLTTLLTAMFAYKVAAVLPLPVAVLVWAMSGATALGFYAFFVIHDEEAAD</sequence>
<keyword evidence="1" id="KW-0812">Transmembrane</keyword>
<gene>
    <name evidence="2" type="ORF">NCGR_LOCUS31769</name>
</gene>
<feature type="transmembrane region" description="Helical" evidence="1">
    <location>
        <begin position="54"/>
        <end position="77"/>
    </location>
</feature>
<name>A0A811PXZ8_9POAL</name>
<dbReference type="PANTHER" id="PTHR46610">
    <property type="entry name" value="OS05G0181300 PROTEIN"/>
    <property type="match status" value="1"/>
</dbReference>
<keyword evidence="1" id="KW-0472">Membrane</keyword>
<dbReference type="PANTHER" id="PTHR46610:SF7">
    <property type="entry name" value="OS02G0216300 PROTEIN"/>
    <property type="match status" value="1"/>
</dbReference>
<evidence type="ECO:0000313" key="3">
    <source>
        <dbReference type="Proteomes" id="UP000604825"/>
    </source>
</evidence>
<dbReference type="Proteomes" id="UP000604825">
    <property type="component" value="Unassembled WGS sequence"/>
</dbReference>
<dbReference type="Pfam" id="PF20100">
    <property type="entry name" value="DUF6490"/>
    <property type="match status" value="1"/>
</dbReference>
<dbReference type="AlphaFoldDB" id="A0A811PXZ8"/>
<proteinExistence type="predicted"/>
<reference evidence="2" key="1">
    <citation type="submission" date="2020-10" db="EMBL/GenBank/DDBJ databases">
        <authorList>
            <person name="Han B."/>
            <person name="Lu T."/>
            <person name="Zhao Q."/>
            <person name="Huang X."/>
            <person name="Zhao Y."/>
        </authorList>
    </citation>
    <scope>NUCLEOTIDE SEQUENCE</scope>
</reference>
<dbReference type="OrthoDB" id="737602at2759"/>
<comment type="caution">
    <text evidence="2">The sequence shown here is derived from an EMBL/GenBank/DDBJ whole genome shotgun (WGS) entry which is preliminary data.</text>
</comment>
<keyword evidence="1" id="KW-1133">Transmembrane helix</keyword>